<sequence length="45" mass="5194">MSRCVGERLRSKTCINSHIVSSPINFYQSSLHCSHLQFFGYCQLD</sequence>
<organism evidence="1 2">
    <name type="scientific">Solanum commersonii</name>
    <name type="common">Commerson's wild potato</name>
    <name type="synonym">Commerson's nightshade</name>
    <dbReference type="NCBI Taxonomy" id="4109"/>
    <lineage>
        <taxon>Eukaryota</taxon>
        <taxon>Viridiplantae</taxon>
        <taxon>Streptophyta</taxon>
        <taxon>Embryophyta</taxon>
        <taxon>Tracheophyta</taxon>
        <taxon>Spermatophyta</taxon>
        <taxon>Magnoliopsida</taxon>
        <taxon>eudicotyledons</taxon>
        <taxon>Gunneridae</taxon>
        <taxon>Pentapetalae</taxon>
        <taxon>asterids</taxon>
        <taxon>lamiids</taxon>
        <taxon>Solanales</taxon>
        <taxon>Solanaceae</taxon>
        <taxon>Solanoideae</taxon>
        <taxon>Solaneae</taxon>
        <taxon>Solanum</taxon>
    </lineage>
</organism>
<protein>
    <submittedName>
        <fullName evidence="1">Uncharacterized protein</fullName>
    </submittedName>
</protein>
<dbReference type="AlphaFoldDB" id="A0A9J5W8A4"/>
<comment type="caution">
    <text evidence="1">The sequence shown here is derived from an EMBL/GenBank/DDBJ whole genome shotgun (WGS) entry which is preliminary data.</text>
</comment>
<evidence type="ECO:0000313" key="2">
    <source>
        <dbReference type="Proteomes" id="UP000824120"/>
    </source>
</evidence>
<dbReference type="Proteomes" id="UP000824120">
    <property type="component" value="Chromosome 12"/>
</dbReference>
<keyword evidence="2" id="KW-1185">Reference proteome</keyword>
<gene>
    <name evidence="1" type="ORF">H5410_061527</name>
</gene>
<dbReference type="EMBL" id="JACXVP010000012">
    <property type="protein sequence ID" value="KAG5571761.1"/>
    <property type="molecule type" value="Genomic_DNA"/>
</dbReference>
<evidence type="ECO:0000313" key="1">
    <source>
        <dbReference type="EMBL" id="KAG5571761.1"/>
    </source>
</evidence>
<name>A0A9J5W8A4_SOLCO</name>
<proteinExistence type="predicted"/>
<reference evidence="1 2" key="1">
    <citation type="submission" date="2020-09" db="EMBL/GenBank/DDBJ databases">
        <title>De no assembly of potato wild relative species, Solanum commersonii.</title>
        <authorList>
            <person name="Cho K."/>
        </authorList>
    </citation>
    <scope>NUCLEOTIDE SEQUENCE [LARGE SCALE GENOMIC DNA]</scope>
    <source>
        <strain evidence="1">LZ3.2</strain>
        <tissue evidence="1">Leaf</tissue>
    </source>
</reference>
<accession>A0A9J5W8A4</accession>